<dbReference type="GO" id="GO:0005886">
    <property type="term" value="C:plasma membrane"/>
    <property type="evidence" value="ECO:0007669"/>
    <property type="project" value="UniProtKB-SubCell"/>
</dbReference>
<sequence length="336" mass="36089">MSTTIAYTKRSWSWRLSLGWLLLLAAAALFADFFSFPPSPDLLQINAAPLASGHLLGTDSQGQDVLRGMLYGARTALLVSVPTTLLASALGTALGVAAGYWGNSRMRLPKAWLISLACFLALYALFTAPASSPLAGWWPLCLAGGGLVLGSILSRFSQWRATVALPIDSLVSAAIVFLAALPRLLLVVLVATAVSPSVATLVLLLTLTFWVPSARLMRAEVRRIRWLPYFEAATALGLPTRQIIFRHVLPNCWQVVRTALPLSLAAIISLETTLSFLGVGLPPEVPSWGRILAAGRVAPSSWWLIVFPTVALLLTALSLRRLVSAPEPYSRVLQAS</sequence>
<gene>
    <name evidence="9" type="ORF">H4317_04285</name>
</gene>
<keyword evidence="4 7" id="KW-0812">Transmembrane</keyword>
<dbReference type="Proteomes" id="UP000515489">
    <property type="component" value="Chromosome"/>
</dbReference>
<keyword evidence="6 7" id="KW-0472">Membrane</keyword>
<evidence type="ECO:0000256" key="5">
    <source>
        <dbReference type="ARBA" id="ARBA00022989"/>
    </source>
</evidence>
<protein>
    <submittedName>
        <fullName evidence="9">ABC transporter permease</fullName>
    </submittedName>
</protein>
<evidence type="ECO:0000256" key="3">
    <source>
        <dbReference type="ARBA" id="ARBA00022475"/>
    </source>
</evidence>
<evidence type="ECO:0000313" key="10">
    <source>
        <dbReference type="Proteomes" id="UP000515489"/>
    </source>
</evidence>
<feature type="transmembrane region" description="Helical" evidence="7">
    <location>
        <begin position="137"/>
        <end position="156"/>
    </location>
</feature>
<feature type="transmembrane region" description="Helical" evidence="7">
    <location>
        <begin position="112"/>
        <end position="131"/>
    </location>
</feature>
<feature type="transmembrane region" description="Helical" evidence="7">
    <location>
        <begin position="187"/>
        <end position="211"/>
    </location>
</feature>
<dbReference type="PANTHER" id="PTHR43386:SF1">
    <property type="entry name" value="D,D-DIPEPTIDE TRANSPORT SYSTEM PERMEASE PROTEIN DDPC-RELATED"/>
    <property type="match status" value="1"/>
</dbReference>
<keyword evidence="5 7" id="KW-1133">Transmembrane helix</keyword>
<feature type="transmembrane region" description="Helical" evidence="7">
    <location>
        <begin position="301"/>
        <end position="319"/>
    </location>
</feature>
<dbReference type="KEGG" id="hsk:H4317_04285"/>
<evidence type="ECO:0000313" key="9">
    <source>
        <dbReference type="EMBL" id="QNH63035.1"/>
    </source>
</evidence>
<dbReference type="RefSeq" id="WP_185888917.1">
    <property type="nucleotide sequence ID" value="NZ_CP060202.1"/>
</dbReference>
<dbReference type="InterPro" id="IPR050366">
    <property type="entry name" value="BP-dependent_transpt_permease"/>
</dbReference>
<accession>A0A7G7W9J2</accession>
<evidence type="ECO:0000256" key="4">
    <source>
        <dbReference type="ARBA" id="ARBA00022692"/>
    </source>
</evidence>
<reference evidence="9 10" key="1">
    <citation type="submission" date="2020-08" db="EMBL/GenBank/DDBJ databases">
        <title>Hymenobacter sp. S2-20-2 genome sequencing.</title>
        <authorList>
            <person name="Jin L."/>
        </authorList>
    </citation>
    <scope>NUCLEOTIDE SEQUENCE [LARGE SCALE GENOMIC DNA]</scope>
    <source>
        <strain evidence="9 10">S2-20-2</strain>
    </source>
</reference>
<feature type="transmembrane region" description="Helical" evidence="7">
    <location>
        <begin position="163"/>
        <end position="181"/>
    </location>
</feature>
<dbReference type="PROSITE" id="PS50928">
    <property type="entry name" value="ABC_TM1"/>
    <property type="match status" value="1"/>
</dbReference>
<keyword evidence="2 7" id="KW-0813">Transport</keyword>
<evidence type="ECO:0000256" key="1">
    <source>
        <dbReference type="ARBA" id="ARBA00004651"/>
    </source>
</evidence>
<feature type="transmembrane region" description="Helical" evidence="7">
    <location>
        <begin position="259"/>
        <end position="281"/>
    </location>
</feature>
<evidence type="ECO:0000256" key="2">
    <source>
        <dbReference type="ARBA" id="ARBA00022448"/>
    </source>
</evidence>
<proteinExistence type="inferred from homology"/>
<dbReference type="Gene3D" id="1.10.3720.10">
    <property type="entry name" value="MetI-like"/>
    <property type="match status" value="1"/>
</dbReference>
<dbReference type="Pfam" id="PF00528">
    <property type="entry name" value="BPD_transp_1"/>
    <property type="match status" value="1"/>
</dbReference>
<dbReference type="GO" id="GO:0055085">
    <property type="term" value="P:transmembrane transport"/>
    <property type="evidence" value="ECO:0007669"/>
    <property type="project" value="InterPro"/>
</dbReference>
<dbReference type="InterPro" id="IPR000515">
    <property type="entry name" value="MetI-like"/>
</dbReference>
<evidence type="ECO:0000256" key="7">
    <source>
        <dbReference type="RuleBase" id="RU363032"/>
    </source>
</evidence>
<evidence type="ECO:0000259" key="8">
    <source>
        <dbReference type="PROSITE" id="PS50928"/>
    </source>
</evidence>
<comment type="subcellular location">
    <subcellularLocation>
        <location evidence="1 7">Cell membrane</location>
        <topology evidence="1 7">Multi-pass membrane protein</topology>
    </subcellularLocation>
</comment>
<evidence type="ECO:0000256" key="6">
    <source>
        <dbReference type="ARBA" id="ARBA00023136"/>
    </source>
</evidence>
<dbReference type="SUPFAM" id="SSF161098">
    <property type="entry name" value="MetI-like"/>
    <property type="match status" value="1"/>
</dbReference>
<name>A0A7G7W9J2_9BACT</name>
<dbReference type="AlphaFoldDB" id="A0A7G7W9J2"/>
<dbReference type="CDD" id="cd06261">
    <property type="entry name" value="TM_PBP2"/>
    <property type="match status" value="1"/>
</dbReference>
<dbReference type="EMBL" id="CP060202">
    <property type="protein sequence ID" value="QNH63035.1"/>
    <property type="molecule type" value="Genomic_DNA"/>
</dbReference>
<feature type="transmembrane region" description="Helical" evidence="7">
    <location>
        <begin position="76"/>
        <end position="100"/>
    </location>
</feature>
<keyword evidence="3" id="KW-1003">Cell membrane</keyword>
<organism evidence="9 10">
    <name type="scientific">Hymenobacter sediminicola</name>
    <dbReference type="NCBI Taxonomy" id="2761579"/>
    <lineage>
        <taxon>Bacteria</taxon>
        <taxon>Pseudomonadati</taxon>
        <taxon>Bacteroidota</taxon>
        <taxon>Cytophagia</taxon>
        <taxon>Cytophagales</taxon>
        <taxon>Hymenobacteraceae</taxon>
        <taxon>Hymenobacter</taxon>
    </lineage>
</organism>
<feature type="domain" description="ABC transmembrane type-1" evidence="8">
    <location>
        <begin position="73"/>
        <end position="323"/>
    </location>
</feature>
<dbReference type="InterPro" id="IPR035906">
    <property type="entry name" value="MetI-like_sf"/>
</dbReference>
<keyword evidence="10" id="KW-1185">Reference proteome</keyword>
<comment type="similarity">
    <text evidence="7">Belongs to the binding-protein-dependent transport system permease family.</text>
</comment>
<dbReference type="PANTHER" id="PTHR43386">
    <property type="entry name" value="OLIGOPEPTIDE TRANSPORT SYSTEM PERMEASE PROTEIN APPC"/>
    <property type="match status" value="1"/>
</dbReference>